<feature type="domain" description="CBM1" evidence="4">
    <location>
        <begin position="20"/>
        <end position="56"/>
    </location>
</feature>
<evidence type="ECO:0000256" key="3">
    <source>
        <dbReference type="SAM" id="SignalP"/>
    </source>
</evidence>
<evidence type="ECO:0000259" key="4">
    <source>
        <dbReference type="PROSITE" id="PS51164"/>
    </source>
</evidence>
<name>A0ABP0CE43_9PEZI</name>
<evidence type="ECO:0000256" key="2">
    <source>
        <dbReference type="SAM" id="MobiDB-lite"/>
    </source>
</evidence>
<dbReference type="EMBL" id="CAWUHD010000089">
    <property type="protein sequence ID" value="CAK7229877.1"/>
    <property type="molecule type" value="Genomic_DNA"/>
</dbReference>
<keyword evidence="1 3" id="KW-0732">Signal</keyword>
<protein>
    <recommendedName>
        <fullName evidence="4">CBM1 domain-containing protein</fullName>
    </recommendedName>
</protein>
<dbReference type="SMART" id="SM00236">
    <property type="entry name" value="fCBD"/>
    <property type="match status" value="1"/>
</dbReference>
<evidence type="ECO:0000313" key="6">
    <source>
        <dbReference type="Proteomes" id="UP001642482"/>
    </source>
</evidence>
<feature type="chain" id="PRO_5047200996" description="CBM1 domain-containing protein" evidence="3">
    <location>
        <begin position="18"/>
        <end position="208"/>
    </location>
</feature>
<feature type="signal peptide" evidence="3">
    <location>
        <begin position="1"/>
        <end position="17"/>
    </location>
</feature>
<evidence type="ECO:0000313" key="5">
    <source>
        <dbReference type="EMBL" id="CAK7229877.1"/>
    </source>
</evidence>
<proteinExistence type="predicted"/>
<dbReference type="PROSITE" id="PS00562">
    <property type="entry name" value="CBM1_1"/>
    <property type="match status" value="1"/>
</dbReference>
<keyword evidence="6" id="KW-1185">Reference proteome</keyword>
<evidence type="ECO:0000256" key="1">
    <source>
        <dbReference type="ARBA" id="ARBA00022729"/>
    </source>
</evidence>
<accession>A0ABP0CE43</accession>
<dbReference type="PROSITE" id="PS51164">
    <property type="entry name" value="CBM1_2"/>
    <property type="match status" value="1"/>
</dbReference>
<gene>
    <name evidence="5" type="ORF">SEUCBS140593_007394</name>
</gene>
<dbReference type="SUPFAM" id="SSF57180">
    <property type="entry name" value="Cellulose-binding domain"/>
    <property type="match status" value="1"/>
</dbReference>
<dbReference type="InterPro" id="IPR035971">
    <property type="entry name" value="CBD_sf"/>
</dbReference>
<dbReference type="InterPro" id="IPR000254">
    <property type="entry name" value="CBD"/>
</dbReference>
<reference evidence="5 6" key="1">
    <citation type="submission" date="2024-01" db="EMBL/GenBank/DDBJ databases">
        <authorList>
            <person name="Allen C."/>
            <person name="Tagirdzhanova G."/>
        </authorList>
    </citation>
    <scope>NUCLEOTIDE SEQUENCE [LARGE SCALE GENOMIC DNA]</scope>
</reference>
<dbReference type="Proteomes" id="UP001642482">
    <property type="component" value="Unassembled WGS sequence"/>
</dbReference>
<organism evidence="5 6">
    <name type="scientific">Sporothrix eucalyptigena</name>
    <dbReference type="NCBI Taxonomy" id="1812306"/>
    <lineage>
        <taxon>Eukaryota</taxon>
        <taxon>Fungi</taxon>
        <taxon>Dikarya</taxon>
        <taxon>Ascomycota</taxon>
        <taxon>Pezizomycotina</taxon>
        <taxon>Sordariomycetes</taxon>
        <taxon>Sordariomycetidae</taxon>
        <taxon>Ophiostomatales</taxon>
        <taxon>Ophiostomataceae</taxon>
        <taxon>Sporothrix</taxon>
    </lineage>
</organism>
<dbReference type="Pfam" id="PF00734">
    <property type="entry name" value="CBM_1"/>
    <property type="match status" value="1"/>
</dbReference>
<sequence length="208" mass="21404">MAPKALLPMVLLASAAAAQRSASVWSQCGGSAFAGPTACAAGNYCSYGNPWYSQCLPGTPDDPLDSNVPDSPLETNTAQIIITIGGGSNSDPPIVVTTAYTYLLPSTTIYAHHSTPTPAPAPAPSNGGDGGPQLTIIGGTTYTIIRDPPATGNNKRTAAVPAVAPRATTLYNDGRPLVQDENLEEKPTVLATPTAKWTTIVTVAEKRT</sequence>
<feature type="region of interest" description="Disordered" evidence="2">
    <location>
        <begin position="113"/>
        <end position="135"/>
    </location>
</feature>
<comment type="caution">
    <text evidence="5">The sequence shown here is derived from an EMBL/GenBank/DDBJ whole genome shotgun (WGS) entry which is preliminary data.</text>
</comment>